<dbReference type="AlphaFoldDB" id="A0A2N5SD13"/>
<feature type="chain" id="PRO_5015083513" description="Secreted protein" evidence="1">
    <location>
        <begin position="21"/>
        <end position="116"/>
    </location>
</feature>
<evidence type="ECO:0000313" key="2">
    <source>
        <dbReference type="EMBL" id="PLW11151.1"/>
    </source>
</evidence>
<dbReference type="EMBL" id="PGCJ01000919">
    <property type="protein sequence ID" value="PLW14523.1"/>
    <property type="molecule type" value="Genomic_DNA"/>
</dbReference>
<dbReference type="Proteomes" id="UP000235392">
    <property type="component" value="Unassembled WGS sequence"/>
</dbReference>
<evidence type="ECO:0000313" key="5">
    <source>
        <dbReference type="Proteomes" id="UP000235388"/>
    </source>
</evidence>
<reference evidence="5 6" key="1">
    <citation type="submission" date="2017-11" db="EMBL/GenBank/DDBJ databases">
        <title>De novo assembly and phasing of dikaryotic genomes from two isolates of Puccinia coronata f. sp. avenae, the causal agent of oat crown rust.</title>
        <authorList>
            <person name="Miller M.E."/>
            <person name="Zhang Y."/>
            <person name="Omidvar V."/>
            <person name="Sperschneider J."/>
            <person name="Schwessinger B."/>
            <person name="Raley C."/>
            <person name="Palmer J.M."/>
            <person name="Garnica D."/>
            <person name="Upadhyaya N."/>
            <person name="Rathjen J."/>
            <person name="Taylor J.M."/>
            <person name="Park R.F."/>
            <person name="Dodds P.N."/>
            <person name="Hirsch C.D."/>
            <person name="Kianian S.F."/>
            <person name="Figueroa M."/>
        </authorList>
    </citation>
    <scope>NUCLEOTIDE SEQUENCE [LARGE SCALE GENOMIC DNA]</scope>
    <source>
        <strain evidence="3">12NC29</strain>
        <strain evidence="2">12SD80</strain>
    </source>
</reference>
<evidence type="ECO:0000313" key="4">
    <source>
        <dbReference type="EMBL" id="PLW39282.1"/>
    </source>
</evidence>
<gene>
    <name evidence="3" type="ORF">PCANC_12962</name>
    <name evidence="4" type="ORF">PCASD_05327</name>
    <name evidence="2" type="ORF">PCASD_19278</name>
</gene>
<keyword evidence="1" id="KW-0732">Signal</keyword>
<organism evidence="2 6">
    <name type="scientific">Puccinia coronata f. sp. avenae</name>
    <dbReference type="NCBI Taxonomy" id="200324"/>
    <lineage>
        <taxon>Eukaryota</taxon>
        <taxon>Fungi</taxon>
        <taxon>Dikarya</taxon>
        <taxon>Basidiomycota</taxon>
        <taxon>Pucciniomycotina</taxon>
        <taxon>Pucciniomycetes</taxon>
        <taxon>Pucciniales</taxon>
        <taxon>Pucciniaceae</taxon>
        <taxon>Puccinia</taxon>
    </lineage>
</organism>
<comment type="caution">
    <text evidence="2">The sequence shown here is derived from an EMBL/GenBank/DDBJ whole genome shotgun (WGS) entry which is preliminary data.</text>
</comment>
<dbReference type="EMBL" id="PGCI01000117">
    <property type="protein sequence ID" value="PLW39282.1"/>
    <property type="molecule type" value="Genomic_DNA"/>
</dbReference>
<evidence type="ECO:0000256" key="1">
    <source>
        <dbReference type="SAM" id="SignalP"/>
    </source>
</evidence>
<keyword evidence="5" id="KW-1185">Reference proteome</keyword>
<dbReference type="OrthoDB" id="2506352at2759"/>
<protein>
    <recommendedName>
        <fullName evidence="7">Secreted protein</fullName>
    </recommendedName>
</protein>
<name>A0A2N5SD13_9BASI</name>
<proteinExistence type="predicted"/>
<dbReference type="Proteomes" id="UP000235388">
    <property type="component" value="Unassembled WGS sequence"/>
</dbReference>
<evidence type="ECO:0008006" key="7">
    <source>
        <dbReference type="Google" id="ProtNLM"/>
    </source>
</evidence>
<evidence type="ECO:0000313" key="3">
    <source>
        <dbReference type="EMBL" id="PLW14523.1"/>
    </source>
</evidence>
<accession>A0A2N5SD13</accession>
<feature type="signal peptide" evidence="1">
    <location>
        <begin position="1"/>
        <end position="20"/>
    </location>
</feature>
<dbReference type="EMBL" id="PGCI01000934">
    <property type="protein sequence ID" value="PLW11151.1"/>
    <property type="molecule type" value="Genomic_DNA"/>
</dbReference>
<sequence length="116" mass="12109">MAFLVFLLTALLSFAGLPNAKLIPQAQLCGSYTNAYTNQATCGKLVCPYGCSWPFITAENCSPVGAASANMNTTSQTCHIAFSRVNNQLATCVTKFGTYQCTGGTTGFAACTGCHS</sequence>
<evidence type="ECO:0000313" key="6">
    <source>
        <dbReference type="Proteomes" id="UP000235392"/>
    </source>
</evidence>